<reference evidence="1 2" key="1">
    <citation type="submission" date="2020-03" db="EMBL/GenBank/DDBJ databases">
        <title>Soil Listeria distribution.</title>
        <authorList>
            <person name="Liao J."/>
            <person name="Wiedmann M."/>
        </authorList>
    </citation>
    <scope>NUCLEOTIDE SEQUENCE [LARGE SCALE GENOMIC DNA]</scope>
    <source>
        <strain evidence="1 2">FSL L7-0741</strain>
    </source>
</reference>
<sequence>MINNYFNKPWIPGIAPETIEIVSVTAIKAGLFSVIVGNYGYSVTLNKYYTKVVDVMEHGLIPSIRNQRAYKAIEGLVLGLPDHHLRKVSFTYDRDHVYLLDIDGERSEVLFDEDYSEFLMIADKIPPEVEHKIIPSIPPKLRDQRAKQAVEMLVAGMKDLNGIDYELTYDRGSIYTLAIDDKEYDVLFNADYTQVEQLRDKLLSAEKEVDRWPEDGSQT</sequence>
<dbReference type="RefSeq" id="WP_185527861.1">
    <property type="nucleotide sequence ID" value="NZ_JAARWN010000024.1"/>
</dbReference>
<evidence type="ECO:0000313" key="1">
    <source>
        <dbReference type="EMBL" id="MBC1937799.1"/>
    </source>
</evidence>
<proteinExistence type="predicted"/>
<organism evidence="1 2">
    <name type="scientific">Listeria grandensis</name>
    <dbReference type="NCBI Taxonomy" id="1494963"/>
    <lineage>
        <taxon>Bacteria</taxon>
        <taxon>Bacillati</taxon>
        <taxon>Bacillota</taxon>
        <taxon>Bacilli</taxon>
        <taxon>Bacillales</taxon>
        <taxon>Listeriaceae</taxon>
        <taxon>Listeria</taxon>
    </lineage>
</organism>
<dbReference type="AlphaFoldDB" id="A0A7X0Y685"/>
<gene>
    <name evidence="1" type="ORF">HCA69_15625</name>
</gene>
<accession>A0A7X0Y685</accession>
<evidence type="ECO:0000313" key="2">
    <source>
        <dbReference type="Proteomes" id="UP000535908"/>
    </source>
</evidence>
<dbReference type="Proteomes" id="UP000535908">
    <property type="component" value="Unassembled WGS sequence"/>
</dbReference>
<comment type="caution">
    <text evidence="1">The sequence shown here is derived from an EMBL/GenBank/DDBJ whole genome shotgun (WGS) entry which is preliminary data.</text>
</comment>
<protein>
    <submittedName>
        <fullName evidence="1">Uncharacterized protein</fullName>
    </submittedName>
</protein>
<dbReference type="EMBL" id="JAARWN010000024">
    <property type="protein sequence ID" value="MBC1937799.1"/>
    <property type="molecule type" value="Genomic_DNA"/>
</dbReference>
<name>A0A7X0Y685_9LIST</name>